<accession>A0A1G5S2A4</accession>
<dbReference type="SUPFAM" id="SSF51735">
    <property type="entry name" value="NAD(P)-binding Rossmann-fold domains"/>
    <property type="match status" value="1"/>
</dbReference>
<keyword evidence="1" id="KW-0560">Oxidoreductase</keyword>
<dbReference type="Gene3D" id="3.40.50.720">
    <property type="entry name" value="NAD(P)-binding Rossmann-like Domain"/>
    <property type="match status" value="1"/>
</dbReference>
<comment type="catalytic activity">
    <reaction evidence="2">
        <text>D-mannitol 1-phosphate + NAD(+) = beta-D-fructose 6-phosphate + NADH + H(+)</text>
        <dbReference type="Rhea" id="RHEA:19661"/>
        <dbReference type="ChEBI" id="CHEBI:15378"/>
        <dbReference type="ChEBI" id="CHEBI:57540"/>
        <dbReference type="ChEBI" id="CHEBI:57634"/>
        <dbReference type="ChEBI" id="CHEBI:57945"/>
        <dbReference type="ChEBI" id="CHEBI:61381"/>
        <dbReference type="EC" id="1.1.1.17"/>
    </reaction>
</comment>
<dbReference type="InterPro" id="IPR008927">
    <property type="entry name" value="6-PGluconate_DH-like_C_sf"/>
</dbReference>
<evidence type="ECO:0000313" key="6">
    <source>
        <dbReference type="Proteomes" id="UP000199428"/>
    </source>
</evidence>
<dbReference type="Pfam" id="PF01232">
    <property type="entry name" value="Mannitol_dh"/>
    <property type="match status" value="1"/>
</dbReference>
<evidence type="ECO:0000256" key="2">
    <source>
        <dbReference type="ARBA" id="ARBA00048615"/>
    </source>
</evidence>
<dbReference type="Gene3D" id="1.10.1040.10">
    <property type="entry name" value="N-(1-d-carboxylethyl)-l-norvaline Dehydrogenase, domain 2"/>
    <property type="match status" value="1"/>
</dbReference>
<dbReference type="AlphaFoldDB" id="A0A1G5S2A4"/>
<dbReference type="SUPFAM" id="SSF48179">
    <property type="entry name" value="6-phosphogluconate dehydrogenase C-terminal domain-like"/>
    <property type="match status" value="1"/>
</dbReference>
<evidence type="ECO:0000313" key="5">
    <source>
        <dbReference type="EMBL" id="SCZ80436.1"/>
    </source>
</evidence>
<dbReference type="InterPro" id="IPR036291">
    <property type="entry name" value="NAD(P)-bd_dom_sf"/>
</dbReference>
<feature type="domain" description="Mannitol dehydrogenase N-terminal" evidence="3">
    <location>
        <begin position="40"/>
        <end position="286"/>
    </location>
</feature>
<feature type="domain" description="Mannitol dehydrogenase C-terminal" evidence="4">
    <location>
        <begin position="297"/>
        <end position="482"/>
    </location>
</feature>
<dbReference type="PANTHER" id="PTHR43362:SF1">
    <property type="entry name" value="MANNITOL DEHYDROGENASE 2-RELATED"/>
    <property type="match status" value="1"/>
</dbReference>
<dbReference type="InterPro" id="IPR013118">
    <property type="entry name" value="Mannitol_DH_C"/>
</dbReference>
<dbReference type="GO" id="GO:0008926">
    <property type="term" value="F:mannitol-1-phosphate 5-dehydrogenase activity"/>
    <property type="evidence" value="ECO:0007669"/>
    <property type="project" value="UniProtKB-EC"/>
</dbReference>
<dbReference type="RefSeq" id="WP_090163551.1">
    <property type="nucleotide sequence ID" value="NZ_FMWK01000014.1"/>
</dbReference>
<dbReference type="Proteomes" id="UP000199428">
    <property type="component" value="Unassembled WGS sequence"/>
</dbReference>
<organism evidence="5 6">
    <name type="scientific">Pseudobutyrivibrio xylanivorans</name>
    <dbReference type="NCBI Taxonomy" id="185007"/>
    <lineage>
        <taxon>Bacteria</taxon>
        <taxon>Bacillati</taxon>
        <taxon>Bacillota</taxon>
        <taxon>Clostridia</taxon>
        <taxon>Lachnospirales</taxon>
        <taxon>Lachnospiraceae</taxon>
        <taxon>Pseudobutyrivibrio</taxon>
    </lineage>
</organism>
<reference evidence="5 6" key="1">
    <citation type="submission" date="2016-10" db="EMBL/GenBank/DDBJ databases">
        <authorList>
            <person name="de Groot N.N."/>
        </authorList>
    </citation>
    <scope>NUCLEOTIDE SEQUENCE [LARGE SCALE GENOMIC DNA]</scope>
    <source>
        <strain evidence="5 6">DSM 10317</strain>
    </source>
</reference>
<proteinExistence type="predicted"/>
<sequence length="498" mass="56148">MKLSNEGLKDRKSWEEKGYKLPEYDREKIIANTKENPVWLHFGAGNIFRAFQANVVEELLNQGVMDKGLIVAEGYDYEIIEKYNRPCDDLSILATLKADGTVEKKVVGSIVESCILDEENEKEISRLREIFRAPSLQMISFTITEKGYKTRAYMNKVVGLLLERFNAGALPLSVVSMDNCSHNGDKLKEAVIEIAKEWFKEGKCEMDFVSYLEDPAKVAFPLSMIDKITPRPDDTVKQMLIDDGVENAEPIVTTKNTYVANFVNAEETEYLVIEDLFPNGRPALEKGGIIFTDRETVDKTEKMKVCTCLNPLHTALAVFGCLLGYKTIHDEMDDEDLKKLVTKLGKEEGMKVVVDPKVLSPDKFLDAVLTKRLPNPFMPDTPQRIACDTSQKLPIRFGETIKAYRGNSSLTTESLKVVPVVLAGYLRYLEGVDDQGNVFEQSPDPLLNELKELPAKDVLKRKDVFGVDLYEDTMAKRVLEIYSNMKGVGNVRKELEAV</sequence>
<dbReference type="EMBL" id="FMWK01000014">
    <property type="protein sequence ID" value="SCZ80436.1"/>
    <property type="molecule type" value="Genomic_DNA"/>
</dbReference>
<dbReference type="PANTHER" id="PTHR43362">
    <property type="entry name" value="MANNITOL DEHYDROGENASE DSF1-RELATED"/>
    <property type="match status" value="1"/>
</dbReference>
<protein>
    <submittedName>
        <fullName evidence="5">Fructuronate reductase</fullName>
    </submittedName>
</protein>
<dbReference type="Pfam" id="PF08125">
    <property type="entry name" value="Mannitol_dh_C"/>
    <property type="match status" value="1"/>
</dbReference>
<name>A0A1G5S2A4_PSEXY</name>
<dbReference type="InterPro" id="IPR050988">
    <property type="entry name" value="Mannitol_DH/Oxidoreductase"/>
</dbReference>
<evidence type="ECO:0000256" key="1">
    <source>
        <dbReference type="ARBA" id="ARBA00023002"/>
    </source>
</evidence>
<dbReference type="InterPro" id="IPR013131">
    <property type="entry name" value="Mannitol_DH_N"/>
</dbReference>
<evidence type="ECO:0000259" key="3">
    <source>
        <dbReference type="Pfam" id="PF01232"/>
    </source>
</evidence>
<dbReference type="InterPro" id="IPR013328">
    <property type="entry name" value="6PGD_dom2"/>
</dbReference>
<gene>
    <name evidence="5" type="ORF">SAMN02910350_02290</name>
</gene>
<evidence type="ECO:0000259" key="4">
    <source>
        <dbReference type="Pfam" id="PF08125"/>
    </source>
</evidence>